<dbReference type="InterPro" id="IPR037045">
    <property type="entry name" value="S8pro/Inhibitor_I9_sf"/>
</dbReference>
<dbReference type="PROSITE" id="PS00136">
    <property type="entry name" value="SUBTILASE_ASP"/>
    <property type="match status" value="1"/>
</dbReference>
<dbReference type="PANTHER" id="PTHR43806">
    <property type="entry name" value="PEPTIDASE S8"/>
    <property type="match status" value="1"/>
</dbReference>
<evidence type="ECO:0000256" key="3">
    <source>
        <dbReference type="ARBA" id="ARBA00022801"/>
    </source>
</evidence>
<comment type="caution">
    <text evidence="9">The sequence shown here is derived from an EMBL/GenBank/DDBJ whole genome shotgun (WGS) entry which is preliminary data.</text>
</comment>
<reference evidence="9 10" key="1">
    <citation type="submission" date="2023-12" db="EMBL/GenBank/DDBJ databases">
        <title>the genome sequence of Hyalangium sp. s54d21.</title>
        <authorList>
            <person name="Zhang X."/>
        </authorList>
    </citation>
    <scope>NUCLEOTIDE SEQUENCE [LARGE SCALE GENOMIC DNA]</scope>
    <source>
        <strain evidence="10">s54d21</strain>
    </source>
</reference>
<keyword evidence="4 5" id="KW-0720">Serine protease</keyword>
<dbReference type="InterPro" id="IPR013783">
    <property type="entry name" value="Ig-like_fold"/>
</dbReference>
<evidence type="ECO:0000256" key="1">
    <source>
        <dbReference type="ARBA" id="ARBA00011073"/>
    </source>
</evidence>
<dbReference type="SUPFAM" id="SSF54897">
    <property type="entry name" value="Protease propeptides/inhibitors"/>
    <property type="match status" value="1"/>
</dbReference>
<protein>
    <submittedName>
        <fullName evidence="9">S8 family serine peptidase</fullName>
    </submittedName>
</protein>
<dbReference type="PROSITE" id="PS51892">
    <property type="entry name" value="SUBTILASE"/>
    <property type="match status" value="1"/>
</dbReference>
<dbReference type="Proteomes" id="UP001291309">
    <property type="component" value="Unassembled WGS sequence"/>
</dbReference>
<evidence type="ECO:0000256" key="2">
    <source>
        <dbReference type="ARBA" id="ARBA00022670"/>
    </source>
</evidence>
<dbReference type="InterPro" id="IPR023827">
    <property type="entry name" value="Peptidase_S8_Asp-AS"/>
</dbReference>
<proteinExistence type="inferred from homology"/>
<dbReference type="PROSITE" id="PS00137">
    <property type="entry name" value="SUBTILASE_HIS"/>
    <property type="match status" value="1"/>
</dbReference>
<dbReference type="CDD" id="cd04077">
    <property type="entry name" value="Peptidases_S8_PCSK9_ProteinaseK_like"/>
    <property type="match status" value="1"/>
</dbReference>
<feature type="domain" description="Peptidase S8/S53" evidence="7">
    <location>
        <begin position="152"/>
        <end position="377"/>
    </location>
</feature>
<comment type="similarity">
    <text evidence="1 5 6">Belongs to the peptidase S8 family.</text>
</comment>
<dbReference type="Gene3D" id="3.30.70.80">
    <property type="entry name" value="Peptidase S8 propeptide/proteinase inhibitor I9"/>
    <property type="match status" value="1"/>
</dbReference>
<feature type="active site" description="Charge relay system" evidence="5">
    <location>
        <position position="344"/>
    </location>
</feature>
<keyword evidence="3 5" id="KW-0378">Hydrolase</keyword>
<evidence type="ECO:0000256" key="6">
    <source>
        <dbReference type="RuleBase" id="RU003355"/>
    </source>
</evidence>
<dbReference type="Gene3D" id="2.60.120.260">
    <property type="entry name" value="Galactose-binding domain-like"/>
    <property type="match status" value="1"/>
</dbReference>
<dbReference type="InterPro" id="IPR010259">
    <property type="entry name" value="S8pro/Inhibitor_I9"/>
</dbReference>
<dbReference type="PROSITE" id="PS00138">
    <property type="entry name" value="SUBTILASE_SER"/>
    <property type="match status" value="1"/>
</dbReference>
<evidence type="ECO:0000313" key="10">
    <source>
        <dbReference type="Proteomes" id="UP001291309"/>
    </source>
</evidence>
<dbReference type="Pfam" id="PF00082">
    <property type="entry name" value="Peptidase_S8"/>
    <property type="match status" value="1"/>
</dbReference>
<dbReference type="Pfam" id="PF17957">
    <property type="entry name" value="Big_7"/>
    <property type="match status" value="2"/>
</dbReference>
<feature type="active site" description="Charge relay system" evidence="5">
    <location>
        <position position="192"/>
    </location>
</feature>
<dbReference type="InterPro" id="IPR000209">
    <property type="entry name" value="Peptidase_S8/S53_dom"/>
</dbReference>
<dbReference type="PANTHER" id="PTHR43806:SF11">
    <property type="entry name" value="CEREVISIN-RELATED"/>
    <property type="match status" value="1"/>
</dbReference>
<dbReference type="PRINTS" id="PR00723">
    <property type="entry name" value="SUBTILISIN"/>
</dbReference>
<dbReference type="SUPFAM" id="SSF52743">
    <property type="entry name" value="Subtilisin-like"/>
    <property type="match status" value="1"/>
</dbReference>
<dbReference type="EMBL" id="JAXIVS010000010">
    <property type="protein sequence ID" value="MDY7230117.1"/>
    <property type="molecule type" value="Genomic_DNA"/>
</dbReference>
<feature type="domain" description="Inhibitor I9" evidence="8">
    <location>
        <begin position="49"/>
        <end position="119"/>
    </location>
</feature>
<dbReference type="InterPro" id="IPR036852">
    <property type="entry name" value="Peptidase_S8/S53_dom_sf"/>
</dbReference>
<dbReference type="Gene3D" id="3.40.50.200">
    <property type="entry name" value="Peptidase S8/S53 domain"/>
    <property type="match status" value="1"/>
</dbReference>
<dbReference type="InterPro" id="IPR015500">
    <property type="entry name" value="Peptidase_S8_subtilisin-rel"/>
</dbReference>
<evidence type="ECO:0000259" key="7">
    <source>
        <dbReference type="Pfam" id="PF00082"/>
    </source>
</evidence>
<dbReference type="Pfam" id="PF05922">
    <property type="entry name" value="Inhibitor_I9"/>
    <property type="match status" value="1"/>
</dbReference>
<keyword evidence="10" id="KW-1185">Reference proteome</keyword>
<dbReference type="Gene3D" id="2.60.40.10">
    <property type="entry name" value="Immunoglobulins"/>
    <property type="match status" value="2"/>
</dbReference>
<dbReference type="InterPro" id="IPR034193">
    <property type="entry name" value="PCSK9_ProteinaseK-like"/>
</dbReference>
<evidence type="ECO:0000256" key="4">
    <source>
        <dbReference type="ARBA" id="ARBA00022825"/>
    </source>
</evidence>
<feature type="active site" description="Charge relay system" evidence="5">
    <location>
        <position position="159"/>
    </location>
</feature>
<evidence type="ECO:0000313" key="9">
    <source>
        <dbReference type="EMBL" id="MDY7230117.1"/>
    </source>
</evidence>
<accession>A0ABU5H9E6</accession>
<organism evidence="9 10">
    <name type="scientific">Hyalangium rubrum</name>
    <dbReference type="NCBI Taxonomy" id="3103134"/>
    <lineage>
        <taxon>Bacteria</taxon>
        <taxon>Pseudomonadati</taxon>
        <taxon>Myxococcota</taxon>
        <taxon>Myxococcia</taxon>
        <taxon>Myxococcales</taxon>
        <taxon>Cystobacterineae</taxon>
        <taxon>Archangiaceae</taxon>
        <taxon>Hyalangium</taxon>
    </lineage>
</organism>
<evidence type="ECO:0000256" key="5">
    <source>
        <dbReference type="PROSITE-ProRule" id="PRU01240"/>
    </source>
</evidence>
<sequence length="927" mass="94710">MHFRRAVPLLALFGLAACGPEAEQTTPDTVSLMSSRKFLHAPQAVPGEYIVVFDEAQGIGIANVSASANALAMAHGGQLMRTYSHALRGFSVRMTEAQARRLAEDPRVKYVEENGIVQLSGSQTGATWGLDRVDQRNLPLDSNYNYNVNGTGVHAYIVDTGIHLSHQEFTGRIGNGYDSVTSGGTAADCNGHGTHVAGTVGGTTYGLAKNVMLHPVRVLDCGGSGTWEGVIAGVDWVTANHIKPAVANMSLGGGVAQTVDDAVANSIAAGVTYAVAAGNDSGDACTKSPARTPTAITVGSTTNTDARSSFSNYGTCVDIFAPGSDITSAWHTGTGATNTISGTSMASPHVAGAAALYLQRYPSSTPQQVRDALVTNGTPGVVGNPGTGSPNVMLYSAFVPPPDGGGDTVAPTATVTAPTAGATLIGSATLSADATDNVGVTRVDFVVDGIVVAHDTSAPFTVAWDSTSAGNGAHSIFARAYDAYGNIGSSAAVSFSINNPGFAVYDATLKAPKCGTVGALCSTGTLVKGRGGLGPEVNAPNTINNSCADGTSGSYQSDESLEALKVSTSDGSDFAPGKSVTIEAKVWAYSGFTSDFLDLYYAADANNPSWTFIGTLQPTAGGLQTLTATYTLPSGNLQAIRGAFRYNGTAGSCGTGGYDDRDDLVFAVGGGAGDTTPPSTAITAPTAGATLSGTATVSANASDNVGVTRVDFYAGATLIGSDTSAPYSISWATGGVANGAYALSTRAFDAAGNSANSASVSVTVNNAATCTTTQQLLLNPGFESGNVNWTAPSGVIANNASTARTGNWRALLGAKGVTTTHNVYQQLSIPATACSANLKFWLKITTAEGTTSTQYDKFFVEVQNSAGTVLATLATYSNLNKGTTFVERSFDLSAYKGQTIRLNLKATEDSSLQTSFFVDDTSLTVIQ</sequence>
<dbReference type="RefSeq" id="WP_321548839.1">
    <property type="nucleotide sequence ID" value="NZ_JAXIVS010000010.1"/>
</dbReference>
<name>A0ABU5H9E6_9BACT</name>
<dbReference type="InterPro" id="IPR022398">
    <property type="entry name" value="Peptidase_S8_His-AS"/>
</dbReference>
<dbReference type="InterPro" id="IPR050131">
    <property type="entry name" value="Peptidase_S8_subtilisin-like"/>
</dbReference>
<dbReference type="PROSITE" id="PS51257">
    <property type="entry name" value="PROKAR_LIPOPROTEIN"/>
    <property type="match status" value="1"/>
</dbReference>
<keyword evidence="2 5" id="KW-0645">Protease</keyword>
<evidence type="ECO:0000259" key="8">
    <source>
        <dbReference type="Pfam" id="PF05922"/>
    </source>
</evidence>
<dbReference type="InterPro" id="IPR023828">
    <property type="entry name" value="Peptidase_S8_Ser-AS"/>
</dbReference>
<gene>
    <name evidence="9" type="ORF">SYV04_27225</name>
</gene>